<evidence type="ECO:0000256" key="12">
    <source>
        <dbReference type="ARBA" id="ARBA00023268"/>
    </source>
</evidence>
<dbReference type="EC" id="2.7.11.-" evidence="14"/>
<proteinExistence type="inferred from homology"/>
<dbReference type="NCBIfam" id="TIGR00679">
    <property type="entry name" value="hpr-ser"/>
    <property type="match status" value="1"/>
</dbReference>
<feature type="active site" evidence="14">
    <location>
        <position position="247"/>
    </location>
</feature>
<feature type="domain" description="HPr(Ser) kinase/phosphorylase N-terminal" evidence="15">
    <location>
        <begin position="8"/>
        <end position="132"/>
    </location>
</feature>
<dbReference type="SUPFAM" id="SSF53795">
    <property type="entry name" value="PEP carboxykinase-like"/>
    <property type="match status" value="1"/>
</dbReference>
<dbReference type="AlphaFoldDB" id="A0A2J6WGA5"/>
<dbReference type="PANTHER" id="PTHR30305:SF1">
    <property type="entry name" value="HPR KINASE_PHOSPHORYLASE"/>
    <property type="match status" value="1"/>
</dbReference>
<keyword evidence="7 14" id="KW-0479">Metal-binding</keyword>
<dbReference type="InterPro" id="IPR028979">
    <property type="entry name" value="Ser_kin/Pase_Hpr-like_N_sf"/>
</dbReference>
<feature type="binding site" evidence="14">
    <location>
        <position position="206"/>
    </location>
    <ligand>
        <name>Mg(2+)</name>
        <dbReference type="ChEBI" id="CHEBI:18420"/>
    </ligand>
</feature>
<evidence type="ECO:0000256" key="5">
    <source>
        <dbReference type="ARBA" id="ARBA00022527"/>
    </source>
</evidence>
<evidence type="ECO:0000256" key="9">
    <source>
        <dbReference type="ARBA" id="ARBA00022777"/>
    </source>
</evidence>
<evidence type="ECO:0000313" key="17">
    <source>
        <dbReference type="EMBL" id="PMP69332.1"/>
    </source>
</evidence>
<dbReference type="RefSeq" id="WP_424606214.1">
    <property type="nucleotide sequence ID" value="NZ_JBNAVA010000013.1"/>
</dbReference>
<dbReference type="InterPro" id="IPR003755">
    <property type="entry name" value="HPr(Ser)_kin/Pase"/>
</dbReference>
<dbReference type="GO" id="GO:0006109">
    <property type="term" value="P:regulation of carbohydrate metabolic process"/>
    <property type="evidence" value="ECO:0007669"/>
    <property type="project" value="UniProtKB-UniRule"/>
</dbReference>
<dbReference type="InterPro" id="IPR011104">
    <property type="entry name" value="Hpr_kin/Pase_C"/>
</dbReference>
<dbReference type="SUPFAM" id="SSF75138">
    <property type="entry name" value="HprK N-terminal domain-like"/>
    <property type="match status" value="1"/>
</dbReference>
<dbReference type="Proteomes" id="UP000242881">
    <property type="component" value="Unassembled WGS sequence"/>
</dbReference>
<name>A0A2J6WGA5_9BACT</name>
<dbReference type="InterPro" id="IPR011126">
    <property type="entry name" value="Hpr_kin/Pase_Hpr_N"/>
</dbReference>
<dbReference type="Pfam" id="PF07475">
    <property type="entry name" value="Hpr_kinase_C"/>
    <property type="match status" value="1"/>
</dbReference>
<dbReference type="EC" id="2.7.4.-" evidence="14"/>
<feature type="active site" description="Proton acceptor; for phosphorylation activity. Proton donor; for dephosphorylation activity" evidence="14">
    <location>
        <position position="182"/>
    </location>
</feature>
<evidence type="ECO:0000256" key="11">
    <source>
        <dbReference type="ARBA" id="ARBA00022842"/>
    </source>
</evidence>
<feature type="region of interest" description="Important for the catalytic mechanism of dephosphorylation" evidence="14">
    <location>
        <begin position="268"/>
        <end position="273"/>
    </location>
</feature>
<keyword evidence="8 14" id="KW-0547">Nucleotide-binding</keyword>
<dbReference type="GO" id="GO:0005524">
    <property type="term" value="F:ATP binding"/>
    <property type="evidence" value="ECO:0007669"/>
    <property type="project" value="UniProtKB-UniRule"/>
</dbReference>
<feature type="domain" description="HPr kinase/phosphorylase C-terminal" evidence="16">
    <location>
        <begin position="135"/>
        <end position="302"/>
    </location>
</feature>
<feature type="active site" evidence="14">
    <location>
        <position position="164"/>
    </location>
</feature>
<dbReference type="GO" id="GO:0000155">
    <property type="term" value="F:phosphorelay sensor kinase activity"/>
    <property type="evidence" value="ECO:0007669"/>
    <property type="project" value="InterPro"/>
</dbReference>
<evidence type="ECO:0000256" key="8">
    <source>
        <dbReference type="ARBA" id="ARBA00022741"/>
    </source>
</evidence>
<comment type="cofactor">
    <cofactor evidence="2 14">
        <name>Mg(2+)</name>
        <dbReference type="ChEBI" id="CHEBI:18420"/>
    </cofactor>
</comment>
<comment type="function">
    <text evidence="14">Catalyzes the ATP- as well as the pyrophosphate-dependent phosphorylation of a specific serine residue in HPr, a phosphocarrier protein of the phosphoenolpyruvate-dependent sugar phosphotransferase system (PTS). HprK/P also catalyzes the pyrophosphate-producing, inorganic phosphate-dependent dephosphorylation (phosphorolysis) of seryl-phosphorylated HPr (P-Ser-HPr).</text>
</comment>
<sequence length="325" mass="37427">MKKIPVQEILSEEINDLKLRLIYGKEFLKERYISNFRIQKPGLALAGFTEHIHPERVQILGNTEISYVNSLNPDQRLNAFENFCKKRVSCIIVTKNLKIPKELVYCVKKYEIPLFRTEIVSSRVIQEIMFFLEDKLAPETVIHGVLVDVYGVGVVILGRSGIGKSECALELVKRGHRLVADDAIHIKKKQDILIGTSNDLLTYNIELRGLGILNIKDMFGVSAIRMRKRIEIVISFVDWNSEESYDRTGLDKKFYNIMDIELPHLILPVSPGRNMAVIIEAAARNHLLKLMGYDAAQEFQDRLMRKMEENRKLEINRIMMNQGVE</sequence>
<evidence type="ECO:0000313" key="18">
    <source>
        <dbReference type="Proteomes" id="UP000242881"/>
    </source>
</evidence>
<evidence type="ECO:0000256" key="6">
    <source>
        <dbReference type="ARBA" id="ARBA00022679"/>
    </source>
</evidence>
<keyword evidence="11 14" id="KW-0460">Magnesium</keyword>
<evidence type="ECO:0000256" key="13">
    <source>
        <dbReference type="ARBA" id="ARBA00047657"/>
    </source>
</evidence>
<gene>
    <name evidence="14 17" type="primary">hprK</name>
    <name evidence="17" type="ORF">C0187_07380</name>
</gene>
<dbReference type="GO" id="GO:0004712">
    <property type="term" value="F:protein serine/threonine/tyrosine kinase activity"/>
    <property type="evidence" value="ECO:0007669"/>
    <property type="project" value="UniProtKB-UniRule"/>
</dbReference>
<evidence type="ECO:0000256" key="2">
    <source>
        <dbReference type="ARBA" id="ARBA00001946"/>
    </source>
</evidence>
<comment type="subunit">
    <text evidence="4 14">Homohexamer.</text>
</comment>
<keyword evidence="6 14" id="KW-0808">Transferase</keyword>
<keyword evidence="9 14" id="KW-0418">Kinase</keyword>
<comment type="domain">
    <text evidence="14">The Walker A ATP-binding motif also binds Pi and PPi.</text>
</comment>
<feature type="active site" evidence="14">
    <location>
        <position position="143"/>
    </location>
</feature>
<reference evidence="17 18" key="1">
    <citation type="submission" date="2018-01" db="EMBL/GenBank/DDBJ databases">
        <title>Metagenomic assembled genomes from two thermal pools in the Uzon Caldera, Kamchatka, Russia.</title>
        <authorList>
            <person name="Wilkins L."/>
            <person name="Ettinger C."/>
        </authorList>
    </citation>
    <scope>NUCLEOTIDE SEQUENCE [LARGE SCALE GENOMIC DNA]</scope>
    <source>
        <strain evidence="17">ZAV-05</strain>
    </source>
</reference>
<evidence type="ECO:0000256" key="4">
    <source>
        <dbReference type="ARBA" id="ARBA00011643"/>
    </source>
</evidence>
<evidence type="ECO:0000256" key="10">
    <source>
        <dbReference type="ARBA" id="ARBA00022840"/>
    </source>
</evidence>
<evidence type="ECO:0000256" key="1">
    <source>
        <dbReference type="ARBA" id="ARBA00001120"/>
    </source>
</evidence>
<dbReference type="Gene3D" id="3.40.1390.20">
    <property type="entry name" value="HprK N-terminal domain-like"/>
    <property type="match status" value="1"/>
</dbReference>
<evidence type="ECO:0000256" key="14">
    <source>
        <dbReference type="HAMAP-Rule" id="MF_01249"/>
    </source>
</evidence>
<accession>A0A2J6WGA5</accession>
<keyword evidence="10 14" id="KW-0067">ATP-binding</keyword>
<dbReference type="Gene3D" id="3.40.50.300">
    <property type="entry name" value="P-loop containing nucleotide triphosphate hydrolases"/>
    <property type="match status" value="1"/>
</dbReference>
<dbReference type="InterPro" id="IPR027417">
    <property type="entry name" value="P-loop_NTPase"/>
</dbReference>
<dbReference type="HAMAP" id="MF_01249">
    <property type="entry name" value="HPr_kinase"/>
    <property type="match status" value="1"/>
</dbReference>
<evidence type="ECO:0000259" key="15">
    <source>
        <dbReference type="Pfam" id="PF02603"/>
    </source>
</evidence>
<feature type="region of interest" description="Important for the catalytic mechanism of both phosphorylation and dephosphorylation" evidence="14">
    <location>
        <begin position="205"/>
        <end position="214"/>
    </location>
</feature>
<evidence type="ECO:0000259" key="16">
    <source>
        <dbReference type="Pfam" id="PF07475"/>
    </source>
</evidence>
<comment type="catalytic activity">
    <reaction evidence="1 14">
        <text>[HPr protein]-L-serine + ATP = [HPr protein]-O-phospho-L-serine + ADP + H(+)</text>
        <dbReference type="Rhea" id="RHEA:46600"/>
        <dbReference type="Rhea" id="RHEA-COMP:11602"/>
        <dbReference type="Rhea" id="RHEA-COMP:11603"/>
        <dbReference type="ChEBI" id="CHEBI:15378"/>
        <dbReference type="ChEBI" id="CHEBI:29999"/>
        <dbReference type="ChEBI" id="CHEBI:30616"/>
        <dbReference type="ChEBI" id="CHEBI:83421"/>
        <dbReference type="ChEBI" id="CHEBI:456216"/>
    </reaction>
</comment>
<comment type="catalytic activity">
    <reaction evidence="13 14">
        <text>[HPr protein]-O-phospho-L-serine + phosphate + H(+) = [HPr protein]-L-serine + diphosphate</text>
        <dbReference type="Rhea" id="RHEA:46604"/>
        <dbReference type="Rhea" id="RHEA-COMP:11602"/>
        <dbReference type="Rhea" id="RHEA-COMP:11603"/>
        <dbReference type="ChEBI" id="CHEBI:15378"/>
        <dbReference type="ChEBI" id="CHEBI:29999"/>
        <dbReference type="ChEBI" id="CHEBI:33019"/>
        <dbReference type="ChEBI" id="CHEBI:43474"/>
        <dbReference type="ChEBI" id="CHEBI:83421"/>
    </reaction>
</comment>
<feature type="binding site" evidence="14">
    <location>
        <position position="165"/>
    </location>
    <ligand>
        <name>Mg(2+)</name>
        <dbReference type="ChEBI" id="CHEBI:18420"/>
    </ligand>
</feature>
<keyword evidence="5 14" id="KW-0723">Serine/threonine-protein kinase</keyword>
<dbReference type="GO" id="GO:0000287">
    <property type="term" value="F:magnesium ion binding"/>
    <property type="evidence" value="ECO:0007669"/>
    <property type="project" value="UniProtKB-UniRule"/>
</dbReference>
<dbReference type="CDD" id="cd01918">
    <property type="entry name" value="HprK_C"/>
    <property type="match status" value="1"/>
</dbReference>
<keyword evidence="12 14" id="KW-0511">Multifunctional enzyme</keyword>
<dbReference type="EMBL" id="PNIN01000077">
    <property type="protein sequence ID" value="PMP69332.1"/>
    <property type="molecule type" value="Genomic_DNA"/>
</dbReference>
<evidence type="ECO:0000256" key="7">
    <source>
        <dbReference type="ARBA" id="ARBA00022723"/>
    </source>
</evidence>
<feature type="binding site" evidence="14">
    <location>
        <begin position="158"/>
        <end position="165"/>
    </location>
    <ligand>
        <name>ATP</name>
        <dbReference type="ChEBI" id="CHEBI:30616"/>
    </ligand>
</feature>
<evidence type="ECO:0000256" key="3">
    <source>
        <dbReference type="ARBA" id="ARBA00006883"/>
    </source>
</evidence>
<organism evidence="17 18">
    <name type="scientific">Calditerrivibrio nitroreducens</name>
    <dbReference type="NCBI Taxonomy" id="477976"/>
    <lineage>
        <taxon>Bacteria</taxon>
        <taxon>Pseudomonadati</taxon>
        <taxon>Deferribacterota</taxon>
        <taxon>Deferribacteres</taxon>
        <taxon>Deferribacterales</taxon>
        <taxon>Calditerrivibrionaceae</taxon>
    </lineage>
</organism>
<comment type="similarity">
    <text evidence="3 14">Belongs to the HPrK/P family.</text>
</comment>
<comment type="caution">
    <text evidence="17">The sequence shown here is derived from an EMBL/GenBank/DDBJ whole genome shotgun (WGS) entry which is preliminary data.</text>
</comment>
<dbReference type="GO" id="GO:0004674">
    <property type="term" value="F:protein serine/threonine kinase activity"/>
    <property type="evidence" value="ECO:0007669"/>
    <property type="project" value="UniProtKB-KW"/>
</dbReference>
<dbReference type="FunFam" id="3.40.50.300:FF:000174">
    <property type="entry name" value="HPr kinase/phosphorylase"/>
    <property type="match status" value="1"/>
</dbReference>
<dbReference type="PANTHER" id="PTHR30305">
    <property type="entry name" value="PROTEIN YJDM-RELATED"/>
    <property type="match status" value="1"/>
</dbReference>
<comment type="miscellaneous">
    <text evidence="14">Both phosphorylation and phosphorolysis are carried out by the same active site and suggest a common mechanism for both reactions.</text>
</comment>
<dbReference type="Pfam" id="PF02603">
    <property type="entry name" value="Hpr_kinase_N"/>
    <property type="match status" value="1"/>
</dbReference>
<protein>
    <recommendedName>
        <fullName evidence="14">HPr kinase/phosphorylase</fullName>
        <shortName evidence="14">HPrK/P</shortName>
        <ecNumber evidence="14">2.7.11.-</ecNumber>
        <ecNumber evidence="14">2.7.4.-</ecNumber>
    </recommendedName>
    <alternativeName>
        <fullName evidence="14">HPr(Ser) kinase/phosphorylase</fullName>
    </alternativeName>
</protein>